<evidence type="ECO:0000313" key="3">
    <source>
        <dbReference type="Proteomes" id="UP001368318"/>
    </source>
</evidence>
<keyword evidence="3" id="KW-1185">Reference proteome</keyword>
<dbReference type="RefSeq" id="WP_338731749.1">
    <property type="nucleotide sequence ID" value="NZ_CP136924.1"/>
</dbReference>
<sequence length="74" mass="8595">MKVGYKIFFDLDFWDENGNHMLKEVESIILDLSIDPLGIHETKCTVEYQGEKYGIPFSEIKNTIPLGEQLELFN</sequence>
<dbReference type="EMBL" id="CP136925">
    <property type="protein sequence ID" value="WXA12674.1"/>
    <property type="molecule type" value="Genomic_DNA"/>
</dbReference>
<dbReference type="AlphaFoldDB" id="A0AAU6NXH9"/>
<evidence type="ECO:0000313" key="1">
    <source>
        <dbReference type="EMBL" id="WXA02165.1"/>
    </source>
</evidence>
<accession>A0AAU6NXH9</accession>
<name>A0AAU6NXH9_9FLAO</name>
<dbReference type="KEGG" id="mcaa:R3L15_11140"/>
<dbReference type="Proteomes" id="UP001368318">
    <property type="component" value="Chromosome"/>
</dbReference>
<proteinExistence type="predicted"/>
<evidence type="ECO:0000313" key="2">
    <source>
        <dbReference type="EMBL" id="WXA12674.1"/>
    </source>
</evidence>
<gene>
    <name evidence="2" type="ORF">R3L15_11140</name>
    <name evidence="1" type="ORF">R3L16_10450</name>
</gene>
<reference evidence="1 3" key="1">
    <citation type="submission" date="2023-10" db="EMBL/GenBank/DDBJ databases">
        <title>Culture-based analysis of two novel bacteria associated with mangrove crab gills.</title>
        <authorList>
            <person name="Yang X."/>
            <person name="Garuglieri E."/>
            <person name="Van Goethem M.W."/>
            <person name="Fusi M."/>
            <person name="Marasco R."/>
            <person name="Daffonchio D.G."/>
        </authorList>
    </citation>
    <scope>NUCLEOTIDE SEQUENCE [LARGE SCALE GENOMIC DNA]</scope>
    <source>
        <strain evidence="2">UG2-1</strain>
        <strain evidence="1">UG2-2</strain>
        <strain evidence="3">UG2_2</strain>
    </source>
</reference>
<organism evidence="1 3">
    <name type="scientific">Mangrovimonas cancribranchiae</name>
    <dbReference type="NCBI Taxonomy" id="3080055"/>
    <lineage>
        <taxon>Bacteria</taxon>
        <taxon>Pseudomonadati</taxon>
        <taxon>Bacteroidota</taxon>
        <taxon>Flavobacteriia</taxon>
        <taxon>Flavobacteriales</taxon>
        <taxon>Flavobacteriaceae</taxon>
        <taxon>Mangrovimonas</taxon>
    </lineage>
</organism>
<protein>
    <submittedName>
        <fullName evidence="1">Uncharacterized protein</fullName>
    </submittedName>
</protein>
<dbReference type="EMBL" id="CP136924">
    <property type="protein sequence ID" value="WXA02165.1"/>
    <property type="molecule type" value="Genomic_DNA"/>
</dbReference>